<dbReference type="InterPro" id="IPR014922">
    <property type="entry name" value="YdhG-like"/>
</dbReference>
<comment type="caution">
    <text evidence="2">The sequence shown here is derived from an EMBL/GenBank/DDBJ whole genome shotgun (WGS) entry which is preliminary data.</text>
</comment>
<dbReference type="AlphaFoldDB" id="A0A538UD78"/>
<reference evidence="2 3" key="1">
    <citation type="journal article" date="2019" name="Nat. Microbiol.">
        <title>Mediterranean grassland soil C-N compound turnover is dependent on rainfall and depth, and is mediated by genomically divergent microorganisms.</title>
        <authorList>
            <person name="Diamond S."/>
            <person name="Andeer P.F."/>
            <person name="Li Z."/>
            <person name="Crits-Christoph A."/>
            <person name="Burstein D."/>
            <person name="Anantharaman K."/>
            <person name="Lane K.R."/>
            <person name="Thomas B.C."/>
            <person name="Pan C."/>
            <person name="Northen T.R."/>
            <person name="Banfield J.F."/>
        </authorList>
    </citation>
    <scope>NUCLEOTIDE SEQUENCE [LARGE SCALE GENOMIC DNA]</scope>
    <source>
        <strain evidence="2">WS_11</strain>
    </source>
</reference>
<evidence type="ECO:0000313" key="2">
    <source>
        <dbReference type="EMBL" id="TMQ73846.1"/>
    </source>
</evidence>
<evidence type="ECO:0000259" key="1">
    <source>
        <dbReference type="Pfam" id="PF08818"/>
    </source>
</evidence>
<protein>
    <submittedName>
        <fullName evidence="2">DUF1801 domain-containing protein</fullName>
    </submittedName>
</protein>
<dbReference type="Proteomes" id="UP000319771">
    <property type="component" value="Unassembled WGS sequence"/>
</dbReference>
<dbReference type="Pfam" id="PF08818">
    <property type="entry name" value="DUF1801"/>
    <property type="match status" value="1"/>
</dbReference>
<gene>
    <name evidence="2" type="ORF">E6K81_02635</name>
</gene>
<name>A0A538UD78_UNCEI</name>
<accession>A0A538UD78</accession>
<sequence length="147" mass="16066">MAQAKPKPKPKTSAKTKTQLTAASVDAFLARVQDETLREDCRVVIKIMKRITKAPPRMWGASIVGFGTTRLVYPNGREADWPIAAFAPRGREITVYGMGAMLPRTALMTKLGRHRTGKGCLYLKGLADVDLAVLEQLIEGSVKAKAK</sequence>
<dbReference type="EMBL" id="VBPB01000038">
    <property type="protein sequence ID" value="TMQ73846.1"/>
    <property type="molecule type" value="Genomic_DNA"/>
</dbReference>
<feature type="domain" description="YdhG-like" evidence="1">
    <location>
        <begin position="38"/>
        <end position="139"/>
    </location>
</feature>
<organism evidence="2 3">
    <name type="scientific">Eiseniibacteriota bacterium</name>
    <dbReference type="NCBI Taxonomy" id="2212470"/>
    <lineage>
        <taxon>Bacteria</taxon>
        <taxon>Candidatus Eiseniibacteriota</taxon>
    </lineage>
</organism>
<proteinExistence type="predicted"/>
<evidence type="ECO:0000313" key="3">
    <source>
        <dbReference type="Proteomes" id="UP000319771"/>
    </source>
</evidence>